<evidence type="ECO:0000256" key="4">
    <source>
        <dbReference type="ARBA" id="ARBA00022605"/>
    </source>
</evidence>
<keyword evidence="8" id="KW-0496">Mitochondrion</keyword>
<dbReference type="CDD" id="cd01561">
    <property type="entry name" value="CBS_like"/>
    <property type="match status" value="1"/>
</dbReference>
<evidence type="ECO:0000256" key="7">
    <source>
        <dbReference type="ARBA" id="ARBA00022946"/>
    </source>
</evidence>
<evidence type="ECO:0000256" key="9">
    <source>
        <dbReference type="ARBA" id="ARBA00050981"/>
    </source>
</evidence>
<dbReference type="PROSITE" id="PS00165">
    <property type="entry name" value="DEHYDRATASE_SER_THR"/>
    <property type="match status" value="1"/>
</dbReference>
<dbReference type="SUPFAM" id="SSF53686">
    <property type="entry name" value="Tryptophan synthase beta subunit-like PLP-dependent enzymes"/>
    <property type="match status" value="1"/>
</dbReference>
<dbReference type="InParanoid" id="A0A2R5GQI6"/>
<evidence type="ECO:0000256" key="3">
    <source>
        <dbReference type="ARBA" id="ARBA00004962"/>
    </source>
</evidence>
<comment type="cofactor">
    <cofactor evidence="1">
        <name>pyridoxal 5'-phosphate</name>
        <dbReference type="ChEBI" id="CHEBI:597326"/>
    </cofactor>
</comment>
<dbReference type="InterPro" id="IPR001926">
    <property type="entry name" value="TrpB-like_PALP"/>
</dbReference>
<evidence type="ECO:0000256" key="2">
    <source>
        <dbReference type="ARBA" id="ARBA00004173"/>
    </source>
</evidence>
<evidence type="ECO:0000256" key="10">
    <source>
        <dbReference type="ARBA" id="ARBA00058228"/>
    </source>
</evidence>
<keyword evidence="7" id="KW-0809">Transit peptide</keyword>
<dbReference type="GO" id="GO:0016740">
    <property type="term" value="F:transferase activity"/>
    <property type="evidence" value="ECO:0007669"/>
    <property type="project" value="UniProtKB-KW"/>
</dbReference>
<dbReference type="GO" id="GO:0030170">
    <property type="term" value="F:pyridoxal phosphate binding"/>
    <property type="evidence" value="ECO:0007669"/>
    <property type="project" value="InterPro"/>
</dbReference>
<dbReference type="NCBIfam" id="NF007989">
    <property type="entry name" value="PRK10717.1"/>
    <property type="match status" value="1"/>
</dbReference>
<gene>
    <name evidence="16" type="ORF">FCC1311_091002</name>
</gene>
<keyword evidence="4" id="KW-0028">Amino-acid biosynthesis</keyword>
<evidence type="ECO:0000256" key="11">
    <source>
        <dbReference type="ARBA" id="ARBA00072087"/>
    </source>
</evidence>
<dbReference type="Proteomes" id="UP000241890">
    <property type="component" value="Unassembled WGS sequence"/>
</dbReference>
<keyword evidence="6" id="KW-0663">Pyridoxal phosphate</keyword>
<organism evidence="16 17">
    <name type="scientific">Hondaea fermentalgiana</name>
    <dbReference type="NCBI Taxonomy" id="2315210"/>
    <lineage>
        <taxon>Eukaryota</taxon>
        <taxon>Sar</taxon>
        <taxon>Stramenopiles</taxon>
        <taxon>Bigyra</taxon>
        <taxon>Labyrinthulomycetes</taxon>
        <taxon>Thraustochytrida</taxon>
        <taxon>Thraustochytriidae</taxon>
        <taxon>Hondaea</taxon>
    </lineage>
</organism>
<comment type="pathway">
    <text evidence="3">Amino-acid biosynthesis; L-cysteine biosynthesis; L-cysteine from L-serine: step 2/2.</text>
</comment>
<accession>A0A2R5GQI6</accession>
<keyword evidence="5" id="KW-0808">Transferase</keyword>
<evidence type="ECO:0000256" key="14">
    <source>
        <dbReference type="ARBA" id="ARBA00081847"/>
    </source>
</evidence>
<dbReference type="Gene3D" id="3.40.50.1100">
    <property type="match status" value="2"/>
</dbReference>
<dbReference type="InterPro" id="IPR001216">
    <property type="entry name" value="P-phosphate_BS"/>
</dbReference>
<comment type="catalytic activity">
    <reaction evidence="9">
        <text>O-succinyl-L-serine + hydrogen sulfide = L-cysteine + succinate</text>
        <dbReference type="Rhea" id="RHEA:53816"/>
        <dbReference type="ChEBI" id="CHEBI:29919"/>
        <dbReference type="ChEBI" id="CHEBI:30031"/>
        <dbReference type="ChEBI" id="CHEBI:35235"/>
        <dbReference type="ChEBI" id="CHEBI:136856"/>
    </reaction>
</comment>
<comment type="caution">
    <text evidence="16">The sequence shown here is derived from an EMBL/GenBank/DDBJ whole genome shotgun (WGS) entry which is preliminary data.</text>
</comment>
<evidence type="ECO:0000256" key="1">
    <source>
        <dbReference type="ARBA" id="ARBA00001933"/>
    </source>
</evidence>
<evidence type="ECO:0000256" key="8">
    <source>
        <dbReference type="ARBA" id="ARBA00023128"/>
    </source>
</evidence>
<dbReference type="GO" id="GO:0005739">
    <property type="term" value="C:mitochondrion"/>
    <property type="evidence" value="ECO:0007669"/>
    <property type="project" value="UniProtKB-SubCell"/>
</dbReference>
<sequence>MKGHSSAAALAAAQRRLGGSLGPGGAAWLSSSAGDGAKPGFEQLVGNTRMVRLKFASELTGCDVLAKCEYENPGGSIKDRAALWMIRDAEARGLLKRGEPGVVVEGTAGNTGIGLALASRVFGYRCIIGIASSQSEEKKATLRLAGASLVEVPPVPYKNPNNYVHVAKRLAAEIKEQTGLNTLYADQWDNLANRRAHTESTGPEIYEQAMAMTGRLDAFSCAMGTGGTLSGVAEYLRSKHPSIKIGLTDPCGAAVYRYFRDGQLASEGSSITEGIGQGRITGNMEGFTPDLLHEIPDTEMMPTLYALLEKEGLAVGGSAAVNVAGAIRVAKDLGPGHTVVTPLCDLGQRYASKLYNPSFLASKGLPVAPWLQDQSFQEDLDPDFFNALHEATIKATAPADA</sequence>
<dbReference type="PANTHER" id="PTHR10314">
    <property type="entry name" value="CYSTATHIONINE BETA-SYNTHASE"/>
    <property type="match status" value="1"/>
</dbReference>
<dbReference type="InterPro" id="IPR000634">
    <property type="entry name" value="Ser/Thr_deHydtase_PyrdxlP-BS"/>
</dbReference>
<protein>
    <recommendedName>
        <fullName evidence="11">Cysteine synthase 1</fullName>
    </recommendedName>
    <alternativeName>
        <fullName evidence="12">O-acetylserine (thiol)-lyase 1</fullName>
    </alternativeName>
    <alternativeName>
        <fullName evidence="13">O-acetylserine sulfhydrylase 1</fullName>
    </alternativeName>
    <alternativeName>
        <fullName evidence="14">O-succinylserine sulfhydrylase</fullName>
    </alternativeName>
</protein>
<feature type="domain" description="Tryptophan synthase beta chain-like PALP" evidence="15">
    <location>
        <begin position="43"/>
        <end position="345"/>
    </location>
</feature>
<dbReference type="AlphaFoldDB" id="A0A2R5GQI6"/>
<evidence type="ECO:0000256" key="6">
    <source>
        <dbReference type="ARBA" id="ARBA00022898"/>
    </source>
</evidence>
<evidence type="ECO:0000256" key="13">
    <source>
        <dbReference type="ARBA" id="ARBA00079147"/>
    </source>
</evidence>
<evidence type="ECO:0000259" key="15">
    <source>
        <dbReference type="Pfam" id="PF00291"/>
    </source>
</evidence>
<comment type="function">
    <text evidence="10">Catalyzes the conversion of O-succinyl-L-serine into cysteine, the last step in the cysteine biosynthesis pathway. Can also use O-acetyl-L-serine.</text>
</comment>
<comment type="subcellular location">
    <subcellularLocation>
        <location evidence="2">Mitochondrion</location>
    </subcellularLocation>
</comment>
<evidence type="ECO:0000256" key="5">
    <source>
        <dbReference type="ARBA" id="ARBA00022679"/>
    </source>
</evidence>
<evidence type="ECO:0000313" key="16">
    <source>
        <dbReference type="EMBL" id="GBG32875.1"/>
    </source>
</evidence>
<dbReference type="FunFam" id="3.40.50.1100:FF:000011">
    <property type="entry name" value="Cysteine synthase (o-acetylserine)"/>
    <property type="match status" value="1"/>
</dbReference>
<dbReference type="Pfam" id="PF00291">
    <property type="entry name" value="PALP"/>
    <property type="match status" value="1"/>
</dbReference>
<dbReference type="EMBL" id="BEYU01000134">
    <property type="protein sequence ID" value="GBG32875.1"/>
    <property type="molecule type" value="Genomic_DNA"/>
</dbReference>
<keyword evidence="17" id="KW-1185">Reference proteome</keyword>
<dbReference type="InterPro" id="IPR050214">
    <property type="entry name" value="Cys_Synth/Cystath_Beta-Synth"/>
</dbReference>
<dbReference type="GO" id="GO:0006535">
    <property type="term" value="P:cysteine biosynthetic process from serine"/>
    <property type="evidence" value="ECO:0007669"/>
    <property type="project" value="InterPro"/>
</dbReference>
<evidence type="ECO:0000313" key="17">
    <source>
        <dbReference type="Proteomes" id="UP000241890"/>
    </source>
</evidence>
<dbReference type="PROSITE" id="PS00901">
    <property type="entry name" value="CYS_SYNTHASE"/>
    <property type="match status" value="1"/>
</dbReference>
<name>A0A2R5GQI6_9STRA</name>
<dbReference type="OrthoDB" id="10259545at2759"/>
<evidence type="ECO:0000256" key="12">
    <source>
        <dbReference type="ARBA" id="ARBA00078262"/>
    </source>
</evidence>
<reference evidence="16 17" key="1">
    <citation type="submission" date="2017-12" db="EMBL/GenBank/DDBJ databases">
        <title>Sequencing, de novo assembly and annotation of complete genome of a new Thraustochytrid species, strain FCC1311.</title>
        <authorList>
            <person name="Sedici K."/>
            <person name="Godart F."/>
            <person name="Aiese Cigliano R."/>
            <person name="Sanseverino W."/>
            <person name="Barakat M."/>
            <person name="Ortet P."/>
            <person name="Marechal E."/>
            <person name="Cagnac O."/>
            <person name="Amato A."/>
        </authorList>
    </citation>
    <scope>NUCLEOTIDE SEQUENCE [LARGE SCALE GENOMIC DNA]</scope>
</reference>
<dbReference type="InterPro" id="IPR036052">
    <property type="entry name" value="TrpB-like_PALP_sf"/>
</dbReference>
<proteinExistence type="predicted"/>